<comment type="cofactor">
    <cofactor evidence="1">
        <name>Mg(2+)</name>
        <dbReference type="ChEBI" id="CHEBI:18420"/>
    </cofactor>
</comment>
<name>A0A6J5EK29_9BURK</name>
<dbReference type="InterPro" id="IPR013341">
    <property type="entry name" value="Mandelate_racemase_N_dom"/>
</dbReference>
<feature type="domain" description="Mandelate racemase/muconate lactonizing enzyme C-terminal" evidence="4">
    <location>
        <begin position="164"/>
        <end position="262"/>
    </location>
</feature>
<dbReference type="Gene3D" id="3.30.390.10">
    <property type="entry name" value="Enolase-like, N-terminal domain"/>
    <property type="match status" value="1"/>
</dbReference>
<dbReference type="SMART" id="SM00922">
    <property type="entry name" value="MR_MLE"/>
    <property type="match status" value="1"/>
</dbReference>
<evidence type="ECO:0000256" key="3">
    <source>
        <dbReference type="ARBA" id="ARBA00022842"/>
    </source>
</evidence>
<sequence length="388" mass="42742">MNQPVAEHSQAAWQQAAKIVSVDARTVRVPLDRVMSFATRVVAARDYTLVRITTADGQQGIGFCYGGHRAGSLVTHAVRELFAPLLAGQCAINVEGLWRELYQESLLQGRAGSVMRALSIVDVALWDRNARAAGLPLARYLGGMSADRVPAYASGGYYVDGKTAQHLGDELAGYVEMGFRAVKMKVGRLSPREEEERIAAARSAIGADVQLMLDANNAWSDVPTALEYMRRYERYDPYWIEEPFSPDDIESHAQLARRTPVTVATGEIEAGRWRHQELLDKRAAMILQSDAAVCGGITEWRRIAAAAAGAGATMCPHWFHDLHVHLVASTENARYVEFFPDDQVLNFRRLVDRQLEFADGMLTVPTGAGLGFGFDEAALERYAVDAWG</sequence>
<dbReference type="InterPro" id="IPR046945">
    <property type="entry name" value="RHMD-like"/>
</dbReference>
<dbReference type="RefSeq" id="WP_175114005.1">
    <property type="nucleotide sequence ID" value="NZ_CADIKF010000047.1"/>
</dbReference>
<dbReference type="InterPro" id="IPR013342">
    <property type="entry name" value="Mandelate_racemase_C"/>
</dbReference>
<dbReference type="SFLD" id="SFLDS00001">
    <property type="entry name" value="Enolase"/>
    <property type="match status" value="1"/>
</dbReference>
<dbReference type="PANTHER" id="PTHR13794:SF58">
    <property type="entry name" value="MITOCHONDRIAL ENOLASE SUPERFAMILY MEMBER 1"/>
    <property type="match status" value="1"/>
</dbReference>
<dbReference type="PANTHER" id="PTHR13794">
    <property type="entry name" value="ENOLASE SUPERFAMILY, MANDELATE RACEMASE"/>
    <property type="match status" value="1"/>
</dbReference>
<keyword evidence="6" id="KW-1185">Reference proteome</keyword>
<evidence type="ECO:0000256" key="1">
    <source>
        <dbReference type="ARBA" id="ARBA00001946"/>
    </source>
</evidence>
<dbReference type="CDD" id="cd03316">
    <property type="entry name" value="MR_like"/>
    <property type="match status" value="1"/>
</dbReference>
<dbReference type="Pfam" id="PF02746">
    <property type="entry name" value="MR_MLE_N"/>
    <property type="match status" value="1"/>
</dbReference>
<gene>
    <name evidence="5" type="ORF">LMG29739_04870</name>
</gene>
<dbReference type="SFLD" id="SFLDG00179">
    <property type="entry name" value="mandelate_racemase"/>
    <property type="match status" value="1"/>
</dbReference>
<protein>
    <submittedName>
        <fullName evidence="5">L-talarate/galactarate dehydratase</fullName>
        <ecNumber evidence="5">4.2.1.156</ecNumber>
    </submittedName>
</protein>
<proteinExistence type="predicted"/>
<dbReference type="InterPro" id="IPR029017">
    <property type="entry name" value="Enolase-like_N"/>
</dbReference>
<evidence type="ECO:0000259" key="4">
    <source>
        <dbReference type="SMART" id="SM00922"/>
    </source>
</evidence>
<dbReference type="Proteomes" id="UP000494329">
    <property type="component" value="Unassembled WGS sequence"/>
</dbReference>
<dbReference type="GO" id="GO:0000287">
    <property type="term" value="F:magnesium ion binding"/>
    <property type="evidence" value="ECO:0007669"/>
    <property type="project" value="TreeGrafter"/>
</dbReference>
<dbReference type="AlphaFoldDB" id="A0A6J5EK29"/>
<dbReference type="InterPro" id="IPR036849">
    <property type="entry name" value="Enolase-like_C_sf"/>
</dbReference>
<dbReference type="InterPro" id="IPR029065">
    <property type="entry name" value="Enolase_C-like"/>
</dbReference>
<evidence type="ECO:0000313" key="5">
    <source>
        <dbReference type="EMBL" id="CAB3766603.1"/>
    </source>
</evidence>
<dbReference type="GO" id="GO:0016052">
    <property type="term" value="P:carbohydrate catabolic process"/>
    <property type="evidence" value="ECO:0007669"/>
    <property type="project" value="TreeGrafter"/>
</dbReference>
<evidence type="ECO:0000256" key="2">
    <source>
        <dbReference type="ARBA" id="ARBA00022723"/>
    </source>
</evidence>
<dbReference type="Gene3D" id="3.20.20.120">
    <property type="entry name" value="Enolase-like C-terminal domain"/>
    <property type="match status" value="1"/>
</dbReference>
<keyword evidence="2" id="KW-0479">Metal-binding</keyword>
<reference evidence="5 6" key="1">
    <citation type="submission" date="2020-04" db="EMBL/GenBank/DDBJ databases">
        <authorList>
            <person name="De Canck E."/>
        </authorList>
    </citation>
    <scope>NUCLEOTIDE SEQUENCE [LARGE SCALE GENOMIC DNA]</scope>
    <source>
        <strain evidence="5 6">LMG 29739</strain>
    </source>
</reference>
<dbReference type="EMBL" id="CADIKF010000047">
    <property type="protein sequence ID" value="CAB3766603.1"/>
    <property type="molecule type" value="Genomic_DNA"/>
</dbReference>
<dbReference type="SUPFAM" id="SSF54826">
    <property type="entry name" value="Enolase N-terminal domain-like"/>
    <property type="match status" value="1"/>
</dbReference>
<accession>A0A6J5EK29</accession>
<dbReference type="GO" id="GO:0016836">
    <property type="term" value="F:hydro-lyase activity"/>
    <property type="evidence" value="ECO:0007669"/>
    <property type="project" value="UniProtKB-ARBA"/>
</dbReference>
<dbReference type="EC" id="4.2.1.156" evidence="5"/>
<keyword evidence="5" id="KW-0456">Lyase</keyword>
<organism evidence="5 6">
    <name type="scientific">Paraburkholderia solisilvae</name>
    <dbReference type="NCBI Taxonomy" id="624376"/>
    <lineage>
        <taxon>Bacteria</taxon>
        <taxon>Pseudomonadati</taxon>
        <taxon>Pseudomonadota</taxon>
        <taxon>Betaproteobacteria</taxon>
        <taxon>Burkholderiales</taxon>
        <taxon>Burkholderiaceae</taxon>
        <taxon>Paraburkholderia</taxon>
    </lineage>
</organism>
<evidence type="ECO:0000313" key="6">
    <source>
        <dbReference type="Proteomes" id="UP000494329"/>
    </source>
</evidence>
<keyword evidence="3" id="KW-0460">Magnesium</keyword>
<dbReference type="SUPFAM" id="SSF51604">
    <property type="entry name" value="Enolase C-terminal domain-like"/>
    <property type="match status" value="1"/>
</dbReference>
<dbReference type="Pfam" id="PF13378">
    <property type="entry name" value="MR_MLE_C"/>
    <property type="match status" value="1"/>
</dbReference>